<reference evidence="1 2" key="1">
    <citation type="journal article" date="2022" name="Plant J.">
        <title>Chromosome-level genome of Camellia lanceoleosa provides a valuable resource for understanding genome evolution and self-incompatibility.</title>
        <authorList>
            <person name="Gong W."/>
            <person name="Xiao S."/>
            <person name="Wang L."/>
            <person name="Liao Z."/>
            <person name="Chang Y."/>
            <person name="Mo W."/>
            <person name="Hu G."/>
            <person name="Li W."/>
            <person name="Zhao G."/>
            <person name="Zhu H."/>
            <person name="Hu X."/>
            <person name="Ji K."/>
            <person name="Xiang X."/>
            <person name="Song Q."/>
            <person name="Yuan D."/>
            <person name="Jin S."/>
            <person name="Zhang L."/>
        </authorList>
    </citation>
    <scope>NUCLEOTIDE SEQUENCE [LARGE SCALE GENOMIC DNA]</scope>
    <source>
        <strain evidence="1">SQ_2022a</strain>
    </source>
</reference>
<sequence length="381" mass="42835">MKSEKNLKNKIKSVPCLFLFLSPPSPSLCSSSQSVPTLRQIVSTSRDRSIKLWNTLGECKYTIRDGDAHSDWVSCVRFSPNNLQPTIVSSSWDRTVKIWKLTNCKIRASLAGHSGCVNTVAVSPDGSLCASGGKDGVILLWDLAEGKKLYSLDSGSIINMNNPPLFVSFDCSLIFDFLSYVVKHNFSKIYTYASCSYYCFVLGPVYADGSICLDILQNQWSPIYDIANLQSNGLTGKLPSELGNLKYLEELRLDRNKLQGNAFAINSQILHPACMGYSEMLKDVLRFSRQELEVACEDFSNIIGSSPDSLVYKGTMKGGPEIAVISLCIKEEHWTGYLELYYQREENYWVIAQICKPFTRMLVFEYASNRTLYEHLHCKSK</sequence>
<accession>A0ACC0GKF5</accession>
<keyword evidence="2" id="KW-1185">Reference proteome</keyword>
<proteinExistence type="predicted"/>
<name>A0ACC0GKF5_9ERIC</name>
<dbReference type="EMBL" id="CM045765">
    <property type="protein sequence ID" value="KAI8001555.1"/>
    <property type="molecule type" value="Genomic_DNA"/>
</dbReference>
<dbReference type="Proteomes" id="UP001060215">
    <property type="component" value="Chromosome 8"/>
</dbReference>
<feature type="non-terminal residue" evidence="1">
    <location>
        <position position="381"/>
    </location>
</feature>
<gene>
    <name evidence="1" type="ORF">LOK49_LG09G00821</name>
</gene>
<evidence type="ECO:0000313" key="1">
    <source>
        <dbReference type="EMBL" id="KAI8001555.1"/>
    </source>
</evidence>
<evidence type="ECO:0000313" key="2">
    <source>
        <dbReference type="Proteomes" id="UP001060215"/>
    </source>
</evidence>
<organism evidence="1 2">
    <name type="scientific">Camellia lanceoleosa</name>
    <dbReference type="NCBI Taxonomy" id="1840588"/>
    <lineage>
        <taxon>Eukaryota</taxon>
        <taxon>Viridiplantae</taxon>
        <taxon>Streptophyta</taxon>
        <taxon>Embryophyta</taxon>
        <taxon>Tracheophyta</taxon>
        <taxon>Spermatophyta</taxon>
        <taxon>Magnoliopsida</taxon>
        <taxon>eudicotyledons</taxon>
        <taxon>Gunneridae</taxon>
        <taxon>Pentapetalae</taxon>
        <taxon>asterids</taxon>
        <taxon>Ericales</taxon>
        <taxon>Theaceae</taxon>
        <taxon>Camellia</taxon>
    </lineage>
</organism>
<protein>
    <submittedName>
        <fullName evidence="1">Uncharacterized protein</fullName>
    </submittedName>
</protein>
<comment type="caution">
    <text evidence="1">The sequence shown here is derived from an EMBL/GenBank/DDBJ whole genome shotgun (WGS) entry which is preliminary data.</text>
</comment>